<dbReference type="InterPro" id="IPR025966">
    <property type="entry name" value="OppC_N"/>
</dbReference>
<feature type="domain" description="ABC transmembrane type-1" evidence="8">
    <location>
        <begin position="97"/>
        <end position="285"/>
    </location>
</feature>
<dbReference type="PROSITE" id="PS50928">
    <property type="entry name" value="ABC_TM1"/>
    <property type="match status" value="1"/>
</dbReference>
<proteinExistence type="inferred from homology"/>
<feature type="transmembrane region" description="Helical" evidence="7">
    <location>
        <begin position="135"/>
        <end position="154"/>
    </location>
</feature>
<name>A0A3P3XRI0_9SPIR</name>
<dbReference type="GO" id="GO:0005886">
    <property type="term" value="C:plasma membrane"/>
    <property type="evidence" value="ECO:0007669"/>
    <property type="project" value="UniProtKB-SubCell"/>
</dbReference>
<organism evidence="9">
    <name type="scientific">uncultured spirochete</name>
    <dbReference type="NCBI Taxonomy" id="156406"/>
    <lineage>
        <taxon>Bacteria</taxon>
        <taxon>Pseudomonadati</taxon>
        <taxon>Spirochaetota</taxon>
        <taxon>Spirochaetia</taxon>
        <taxon>Spirochaetales</taxon>
        <taxon>environmental samples</taxon>
    </lineage>
</organism>
<evidence type="ECO:0000256" key="2">
    <source>
        <dbReference type="ARBA" id="ARBA00022448"/>
    </source>
</evidence>
<dbReference type="Pfam" id="PF00528">
    <property type="entry name" value="BPD_transp_1"/>
    <property type="match status" value="1"/>
</dbReference>
<evidence type="ECO:0000256" key="6">
    <source>
        <dbReference type="ARBA" id="ARBA00023136"/>
    </source>
</evidence>
<evidence type="ECO:0000256" key="7">
    <source>
        <dbReference type="RuleBase" id="RU363032"/>
    </source>
</evidence>
<dbReference type="InterPro" id="IPR000515">
    <property type="entry name" value="MetI-like"/>
</dbReference>
<evidence type="ECO:0000256" key="1">
    <source>
        <dbReference type="ARBA" id="ARBA00004651"/>
    </source>
</evidence>
<dbReference type="PANTHER" id="PTHR43386:SF1">
    <property type="entry name" value="D,D-DIPEPTIDE TRANSPORT SYSTEM PERMEASE PROTEIN DDPC-RELATED"/>
    <property type="match status" value="1"/>
</dbReference>
<sequence length="298" mass="32546">MSAHHKNWMGSALRKLLKNKLATACAVFLVLEIAILALAPWIAPFSPDDTNISIRFAPGFWARFSHDPDVAAKYVPGHIFGTDHLGRDVFSRLIIGGRVSLTVGFVSTALGLVVGTVLGLLAGFYKRLDNPIMRVMDLLFTFPGILLAMLIVAMMGVSTVNAMLAISIWSIPNFARMVRGKVLQVKEEDYIMAIRATGAKNARIIFVHILKNCLPLIIVIATMRMASSIISISTLSYLGMGVPPPAPEWGSMIAQAKEYMWKMPSLIVVPGVAVMLTVISFNILGDKLRDILDPSLKD</sequence>
<accession>A0A3P3XRI0</accession>
<gene>
    <name evidence="9" type="primary">yliD</name>
    <name evidence="9" type="ORF">SPIRO4BDMA_50184</name>
</gene>
<comment type="subcellular location">
    <subcellularLocation>
        <location evidence="1 7">Cell membrane</location>
        <topology evidence="1 7">Multi-pass membrane protein</topology>
    </subcellularLocation>
</comment>
<dbReference type="InterPro" id="IPR050366">
    <property type="entry name" value="BP-dependent_transpt_permease"/>
</dbReference>
<keyword evidence="6 7" id="KW-0472">Membrane</keyword>
<keyword evidence="4 7" id="KW-0812">Transmembrane</keyword>
<protein>
    <submittedName>
        <fullName evidence="9">Putative peptide transporter permease subunit: membrane component of ABC superfamily</fullName>
    </submittedName>
</protein>
<dbReference type="EMBL" id="FWDO01000005">
    <property type="protein sequence ID" value="SLM18669.1"/>
    <property type="molecule type" value="Genomic_DNA"/>
</dbReference>
<dbReference type="Pfam" id="PF12911">
    <property type="entry name" value="OppC_N"/>
    <property type="match status" value="1"/>
</dbReference>
<dbReference type="SUPFAM" id="SSF161098">
    <property type="entry name" value="MetI-like"/>
    <property type="match status" value="1"/>
</dbReference>
<reference evidence="9" key="1">
    <citation type="submission" date="2017-02" db="EMBL/GenBank/DDBJ databases">
        <authorList>
            <person name="Regsiter A."/>
            <person name="William W."/>
        </authorList>
    </citation>
    <scope>NUCLEOTIDE SEQUENCE</scope>
    <source>
        <strain evidence="9">BdmA 4</strain>
    </source>
</reference>
<evidence type="ECO:0000259" key="8">
    <source>
        <dbReference type="PROSITE" id="PS50928"/>
    </source>
</evidence>
<evidence type="ECO:0000256" key="5">
    <source>
        <dbReference type="ARBA" id="ARBA00022989"/>
    </source>
</evidence>
<keyword evidence="3" id="KW-1003">Cell membrane</keyword>
<comment type="similarity">
    <text evidence="7">Belongs to the binding-protein-dependent transport system permease family.</text>
</comment>
<dbReference type="PANTHER" id="PTHR43386">
    <property type="entry name" value="OLIGOPEPTIDE TRANSPORT SYSTEM PERMEASE PROTEIN APPC"/>
    <property type="match status" value="1"/>
</dbReference>
<dbReference type="CDD" id="cd06261">
    <property type="entry name" value="TM_PBP2"/>
    <property type="match status" value="1"/>
</dbReference>
<dbReference type="Gene3D" id="1.10.3720.10">
    <property type="entry name" value="MetI-like"/>
    <property type="match status" value="1"/>
</dbReference>
<feature type="transmembrane region" description="Helical" evidence="7">
    <location>
        <begin position="21"/>
        <end position="43"/>
    </location>
</feature>
<dbReference type="GO" id="GO:0055085">
    <property type="term" value="P:transmembrane transport"/>
    <property type="evidence" value="ECO:0007669"/>
    <property type="project" value="InterPro"/>
</dbReference>
<feature type="transmembrane region" description="Helical" evidence="7">
    <location>
        <begin position="259"/>
        <end position="284"/>
    </location>
</feature>
<keyword evidence="5 7" id="KW-1133">Transmembrane helix</keyword>
<keyword evidence="2 7" id="KW-0813">Transport</keyword>
<dbReference type="AlphaFoldDB" id="A0A3P3XRI0"/>
<dbReference type="InterPro" id="IPR035906">
    <property type="entry name" value="MetI-like_sf"/>
</dbReference>
<evidence type="ECO:0000256" key="4">
    <source>
        <dbReference type="ARBA" id="ARBA00022692"/>
    </source>
</evidence>
<evidence type="ECO:0000313" key="9">
    <source>
        <dbReference type="EMBL" id="SLM18669.1"/>
    </source>
</evidence>
<evidence type="ECO:0000256" key="3">
    <source>
        <dbReference type="ARBA" id="ARBA00022475"/>
    </source>
</evidence>
<feature type="transmembrane region" description="Helical" evidence="7">
    <location>
        <begin position="99"/>
        <end position="123"/>
    </location>
</feature>